<organism evidence="2 3">
    <name type="scientific">Exserohilum turcicum (strain 28A)</name>
    <name type="common">Northern leaf blight fungus</name>
    <name type="synonym">Setosphaeria turcica</name>
    <dbReference type="NCBI Taxonomy" id="671987"/>
    <lineage>
        <taxon>Eukaryota</taxon>
        <taxon>Fungi</taxon>
        <taxon>Dikarya</taxon>
        <taxon>Ascomycota</taxon>
        <taxon>Pezizomycotina</taxon>
        <taxon>Dothideomycetes</taxon>
        <taxon>Pleosporomycetidae</taxon>
        <taxon>Pleosporales</taxon>
        <taxon>Pleosporineae</taxon>
        <taxon>Pleosporaceae</taxon>
        <taxon>Exserohilum</taxon>
    </lineage>
</organism>
<proteinExistence type="predicted"/>
<reference evidence="2 3" key="1">
    <citation type="journal article" date="2012" name="PLoS Pathog.">
        <title>Diverse lifestyles and strategies of plant pathogenesis encoded in the genomes of eighteen Dothideomycetes fungi.</title>
        <authorList>
            <person name="Ohm R.A."/>
            <person name="Feau N."/>
            <person name="Henrissat B."/>
            <person name="Schoch C.L."/>
            <person name="Horwitz B.A."/>
            <person name="Barry K.W."/>
            <person name="Condon B.J."/>
            <person name="Copeland A.C."/>
            <person name="Dhillon B."/>
            <person name="Glaser F."/>
            <person name="Hesse C.N."/>
            <person name="Kosti I."/>
            <person name="LaButti K."/>
            <person name="Lindquist E.A."/>
            <person name="Lucas S."/>
            <person name="Salamov A.A."/>
            <person name="Bradshaw R.E."/>
            <person name="Ciuffetti L."/>
            <person name="Hamelin R.C."/>
            <person name="Kema G.H.J."/>
            <person name="Lawrence C."/>
            <person name="Scott J.A."/>
            <person name="Spatafora J.W."/>
            <person name="Turgeon B.G."/>
            <person name="de Wit P.J.G.M."/>
            <person name="Zhong S."/>
            <person name="Goodwin S.B."/>
            <person name="Grigoriev I.V."/>
        </authorList>
    </citation>
    <scope>NUCLEOTIDE SEQUENCE [LARGE SCALE GENOMIC DNA]</scope>
    <source>
        <strain evidence="3">28A</strain>
    </source>
</reference>
<reference evidence="2 3" key="2">
    <citation type="journal article" date="2013" name="PLoS Genet.">
        <title>Comparative genome structure, secondary metabolite, and effector coding capacity across Cochliobolus pathogens.</title>
        <authorList>
            <person name="Condon B.J."/>
            <person name="Leng Y."/>
            <person name="Wu D."/>
            <person name="Bushley K.E."/>
            <person name="Ohm R.A."/>
            <person name="Otillar R."/>
            <person name="Martin J."/>
            <person name="Schackwitz W."/>
            <person name="Grimwood J."/>
            <person name="MohdZainudin N."/>
            <person name="Xue C."/>
            <person name="Wang R."/>
            <person name="Manning V.A."/>
            <person name="Dhillon B."/>
            <person name="Tu Z.J."/>
            <person name="Steffenson B.J."/>
            <person name="Salamov A."/>
            <person name="Sun H."/>
            <person name="Lowry S."/>
            <person name="LaButti K."/>
            <person name="Han J."/>
            <person name="Copeland A."/>
            <person name="Lindquist E."/>
            <person name="Barry K."/>
            <person name="Schmutz J."/>
            <person name="Baker S.E."/>
            <person name="Ciuffetti L.M."/>
            <person name="Grigoriev I.V."/>
            <person name="Zhong S."/>
            <person name="Turgeon B.G."/>
        </authorList>
    </citation>
    <scope>NUCLEOTIDE SEQUENCE [LARGE SCALE GENOMIC DNA]</scope>
    <source>
        <strain evidence="3">28A</strain>
    </source>
</reference>
<feature type="region of interest" description="Disordered" evidence="1">
    <location>
        <begin position="1"/>
        <end position="24"/>
    </location>
</feature>
<keyword evidence="3" id="KW-1185">Reference proteome</keyword>
<dbReference type="AlphaFoldDB" id="R0IC13"/>
<protein>
    <submittedName>
        <fullName evidence="2">Uncharacterized protein</fullName>
    </submittedName>
</protein>
<name>R0IC13_EXST2</name>
<dbReference type="HOGENOM" id="CLU_2074588_0_0_1"/>
<evidence type="ECO:0000256" key="1">
    <source>
        <dbReference type="SAM" id="MobiDB-lite"/>
    </source>
</evidence>
<accession>R0IC13</accession>
<dbReference type="EMBL" id="KB908844">
    <property type="protein sequence ID" value="EOA82756.1"/>
    <property type="molecule type" value="Genomic_DNA"/>
</dbReference>
<dbReference type="Proteomes" id="UP000016935">
    <property type="component" value="Unassembled WGS sequence"/>
</dbReference>
<evidence type="ECO:0000313" key="2">
    <source>
        <dbReference type="EMBL" id="EOA82756.1"/>
    </source>
</evidence>
<gene>
    <name evidence="2" type="ORF">SETTUDRAFT_165155</name>
</gene>
<dbReference type="GeneID" id="19399379"/>
<dbReference type="RefSeq" id="XP_008029779.1">
    <property type="nucleotide sequence ID" value="XM_008031588.1"/>
</dbReference>
<evidence type="ECO:0000313" key="3">
    <source>
        <dbReference type="Proteomes" id="UP000016935"/>
    </source>
</evidence>
<sequence>MPPQGKLTLAGTAGKPLDVPRSPHGALRLDHVAAGGNTASGTFTLGANPITHRVQRATPKVTVDVKLLFDIVVGSTSSSGTPFTMTKITLTPLTYTGKGGKGELDWRITNLKSRYWNQ</sequence>